<dbReference type="EMBL" id="CAJVPQ010002143">
    <property type="protein sequence ID" value="CAG8585232.1"/>
    <property type="molecule type" value="Genomic_DNA"/>
</dbReference>
<name>A0A9N9C3I5_9GLOM</name>
<dbReference type="InterPro" id="IPR001547">
    <property type="entry name" value="Glyco_hydro_5"/>
</dbReference>
<dbReference type="Gene3D" id="2.60.40.1180">
    <property type="entry name" value="Golgi alpha-mannosidase II"/>
    <property type="match status" value="1"/>
</dbReference>
<comment type="similarity">
    <text evidence="1">Belongs to the glycosyl hydrolase 5 (cellulase A) family.</text>
</comment>
<dbReference type="InterPro" id="IPR018087">
    <property type="entry name" value="Glyco_hydro_5_CS"/>
</dbReference>
<evidence type="ECO:0000256" key="1">
    <source>
        <dbReference type="ARBA" id="ARBA00005641"/>
    </source>
</evidence>
<evidence type="ECO:0000259" key="4">
    <source>
        <dbReference type="Pfam" id="PF00150"/>
    </source>
</evidence>
<proteinExistence type="inferred from homology"/>
<evidence type="ECO:0000256" key="2">
    <source>
        <dbReference type="ARBA" id="ARBA00022801"/>
    </source>
</evidence>
<feature type="domain" description="Glycoside hydrolase family 5" evidence="4">
    <location>
        <begin position="96"/>
        <end position="279"/>
    </location>
</feature>
<dbReference type="InterPro" id="IPR041036">
    <property type="entry name" value="GH5_C"/>
</dbReference>
<evidence type="ECO:0000313" key="7">
    <source>
        <dbReference type="Proteomes" id="UP000789570"/>
    </source>
</evidence>
<protein>
    <submittedName>
        <fullName evidence="6">5491_t:CDS:1</fullName>
    </submittedName>
</protein>
<dbReference type="InterPro" id="IPR017853">
    <property type="entry name" value="GH"/>
</dbReference>
<dbReference type="Pfam" id="PF00150">
    <property type="entry name" value="Cellulase"/>
    <property type="match status" value="2"/>
</dbReference>
<dbReference type="PROSITE" id="PS00659">
    <property type="entry name" value="GLYCOSYL_HYDROL_F5"/>
    <property type="match status" value="1"/>
</dbReference>
<dbReference type="GO" id="GO:0050295">
    <property type="term" value="F:steryl-beta-glucosidase activity"/>
    <property type="evidence" value="ECO:0007669"/>
    <property type="project" value="TreeGrafter"/>
</dbReference>
<evidence type="ECO:0000256" key="3">
    <source>
        <dbReference type="ARBA" id="ARBA00023295"/>
    </source>
</evidence>
<dbReference type="InterPro" id="IPR013780">
    <property type="entry name" value="Glyco_hydro_b"/>
</dbReference>
<dbReference type="AlphaFoldDB" id="A0A9N9C3I5"/>
<dbReference type="Proteomes" id="UP000789570">
    <property type="component" value="Unassembled WGS sequence"/>
</dbReference>
<dbReference type="PANTHER" id="PTHR31308:SF5">
    <property type="entry name" value="ERGOSTERYL-BETA-GLUCOSIDASE"/>
    <property type="match status" value="1"/>
</dbReference>
<dbReference type="GO" id="GO:0000272">
    <property type="term" value="P:polysaccharide catabolic process"/>
    <property type="evidence" value="ECO:0007669"/>
    <property type="project" value="InterPro"/>
</dbReference>
<sequence>MIRKDSIGFNSETTITAHSTLTSSSIATINIENDILHIKGKYIKDSSYRTILLRGINLSGASKNPSYPSKIPSHQRKDFYNHREASFIGRPFPLEDADKHFQRLRQWGFNFLRFIITWEAIEHEGPGKYDFEFFDYIIKILHKAKEYGFKCFIDPHQDWSRFSGGSGAPGWTLELAGLNMMNFSETAAAIVHNTFDKPKEFPKMIWSTNYYKLAASTMFTLFYAGSIFAPKCIVDDMNIQEYLQTHFCNSYKALAERIVEANLADNVVVGYDTMNEPSWGWVGTKDLNKFPEFQEYRRGITPTPFQSMLLGEGNPCKVESWDIRWYGFGKTGSEYIDPKGKAAWLEKDPEGYSWRKSNEFPRGECIWAAHGVWDKSTKKLLRPDYFAVNPITNQPQNWIEECFKPFIRKYTSALRSIQPNAIIFVQPPVLEVPPKFDDSEDPQERLIYAPHWYDGLTLVQKQFNWWNIDYLGIKRGLYFGYLPAIKVGEDAIKQSFAEQLKLIKSEGERELNNIPCLIGEIGIPFDMEEGKAYKTGNYIQQIKAMDANFTALEANLLSYTLWNYCDDNNHQWGDQWNGEDLSIYTTDLTDPLTTKNYNEDLDLGGRALFSLLRPFPLKTYGEPLSLKFDPWTKNFSYSYRNAYNDPPKEFPTEIYLPRYHFDNENDFMVKVSSGKWIWDKNNQRILYWHDIAASNKGVYEKEMGTFDYGVHQIYIEGNINNFEDDENVCC</sequence>
<organism evidence="6 7">
    <name type="scientific">Funneliformis caledonium</name>
    <dbReference type="NCBI Taxonomy" id="1117310"/>
    <lineage>
        <taxon>Eukaryota</taxon>
        <taxon>Fungi</taxon>
        <taxon>Fungi incertae sedis</taxon>
        <taxon>Mucoromycota</taxon>
        <taxon>Glomeromycotina</taxon>
        <taxon>Glomeromycetes</taxon>
        <taxon>Glomerales</taxon>
        <taxon>Glomeraceae</taxon>
        <taxon>Funneliformis</taxon>
    </lineage>
</organism>
<dbReference type="PANTHER" id="PTHR31308">
    <property type="match status" value="1"/>
</dbReference>
<dbReference type="Gene3D" id="3.20.20.80">
    <property type="entry name" value="Glycosidases"/>
    <property type="match status" value="1"/>
</dbReference>
<accession>A0A9N9C3I5</accession>
<feature type="domain" description="Glycoside hydrolase family 5 C-terminal" evidence="5">
    <location>
        <begin position="613"/>
        <end position="690"/>
    </location>
</feature>
<feature type="domain" description="Glycoside hydrolase family 5" evidence="4">
    <location>
        <begin position="393"/>
        <end position="567"/>
    </location>
</feature>
<gene>
    <name evidence="6" type="ORF">FCALED_LOCUS7805</name>
</gene>
<reference evidence="6" key="1">
    <citation type="submission" date="2021-06" db="EMBL/GenBank/DDBJ databases">
        <authorList>
            <person name="Kallberg Y."/>
            <person name="Tangrot J."/>
            <person name="Rosling A."/>
        </authorList>
    </citation>
    <scope>NUCLEOTIDE SEQUENCE</scope>
    <source>
        <strain evidence="6">UK204</strain>
    </source>
</reference>
<evidence type="ECO:0000313" key="6">
    <source>
        <dbReference type="EMBL" id="CAG8585232.1"/>
    </source>
</evidence>
<dbReference type="SUPFAM" id="SSF51445">
    <property type="entry name" value="(Trans)glycosidases"/>
    <property type="match status" value="1"/>
</dbReference>
<dbReference type="GO" id="GO:1904462">
    <property type="term" value="P:ergosteryl 3-beta-D-glucoside catabolic process"/>
    <property type="evidence" value="ECO:0007669"/>
    <property type="project" value="TreeGrafter"/>
</dbReference>
<dbReference type="Pfam" id="PF18564">
    <property type="entry name" value="Glyco_hydro_5_C"/>
    <property type="match status" value="1"/>
</dbReference>
<dbReference type="InterPro" id="IPR052066">
    <property type="entry name" value="Glycosphingolipid_Hydrolases"/>
</dbReference>
<evidence type="ECO:0000259" key="5">
    <source>
        <dbReference type="Pfam" id="PF18564"/>
    </source>
</evidence>
<dbReference type="OrthoDB" id="9971853at2759"/>
<keyword evidence="2" id="KW-0378">Hydrolase</keyword>
<keyword evidence="7" id="KW-1185">Reference proteome</keyword>
<comment type="caution">
    <text evidence="6">The sequence shown here is derived from an EMBL/GenBank/DDBJ whole genome shotgun (WGS) entry which is preliminary data.</text>
</comment>
<keyword evidence="3" id="KW-0326">Glycosidase</keyword>